<accession>A0A2I0IRI7</accession>
<keyword evidence="3" id="KW-1185">Reference proteome</keyword>
<gene>
    <name evidence="2" type="ORF">CRG98_033316</name>
</gene>
<comment type="caution">
    <text evidence="2">The sequence shown here is derived from an EMBL/GenBank/DDBJ whole genome shotgun (WGS) entry which is preliminary data.</text>
</comment>
<evidence type="ECO:0000256" key="1">
    <source>
        <dbReference type="SAM" id="MobiDB-lite"/>
    </source>
</evidence>
<evidence type="ECO:0000313" key="2">
    <source>
        <dbReference type="EMBL" id="PKI46290.1"/>
    </source>
</evidence>
<reference evidence="2 3" key="1">
    <citation type="submission" date="2017-11" db="EMBL/GenBank/DDBJ databases">
        <title>De-novo sequencing of pomegranate (Punica granatum L.) genome.</title>
        <authorList>
            <person name="Akparov Z."/>
            <person name="Amiraslanov A."/>
            <person name="Hajiyeva S."/>
            <person name="Abbasov M."/>
            <person name="Kaur K."/>
            <person name="Hamwieh A."/>
            <person name="Solovyev V."/>
            <person name="Salamov A."/>
            <person name="Braich B."/>
            <person name="Kosarev P."/>
            <person name="Mahmoud A."/>
            <person name="Hajiyev E."/>
            <person name="Babayeva S."/>
            <person name="Izzatullayeva V."/>
            <person name="Mammadov A."/>
            <person name="Mammadov A."/>
            <person name="Sharifova S."/>
            <person name="Ojaghi J."/>
            <person name="Eynullazada K."/>
            <person name="Bayramov B."/>
            <person name="Abdulazimova A."/>
            <person name="Shahmuradov I."/>
        </authorList>
    </citation>
    <scope>NUCLEOTIDE SEQUENCE [LARGE SCALE GENOMIC DNA]</scope>
    <source>
        <strain evidence="3">cv. AG2017</strain>
        <tissue evidence="2">Leaf</tissue>
    </source>
</reference>
<dbReference type="EMBL" id="PGOL01002645">
    <property type="protein sequence ID" value="PKI46290.1"/>
    <property type="molecule type" value="Genomic_DNA"/>
</dbReference>
<name>A0A2I0IRI7_PUNGR</name>
<organism evidence="2 3">
    <name type="scientific">Punica granatum</name>
    <name type="common">Pomegranate</name>
    <dbReference type="NCBI Taxonomy" id="22663"/>
    <lineage>
        <taxon>Eukaryota</taxon>
        <taxon>Viridiplantae</taxon>
        <taxon>Streptophyta</taxon>
        <taxon>Embryophyta</taxon>
        <taxon>Tracheophyta</taxon>
        <taxon>Spermatophyta</taxon>
        <taxon>Magnoliopsida</taxon>
        <taxon>eudicotyledons</taxon>
        <taxon>Gunneridae</taxon>
        <taxon>Pentapetalae</taxon>
        <taxon>rosids</taxon>
        <taxon>malvids</taxon>
        <taxon>Myrtales</taxon>
        <taxon>Lythraceae</taxon>
        <taxon>Punica</taxon>
    </lineage>
</organism>
<feature type="compositionally biased region" description="Low complexity" evidence="1">
    <location>
        <begin position="41"/>
        <end position="58"/>
    </location>
</feature>
<evidence type="ECO:0000313" key="3">
    <source>
        <dbReference type="Proteomes" id="UP000233551"/>
    </source>
</evidence>
<sequence>MAQPFKLCLAAISRGSNPWPAAPRDLLFPPPHNSNSSHIYHLPSPIHHTHHPSSSFPHTQHDTNPSLILPPILAAPTYPLKPQLVPLNRAISLAYKFPFIINSNHFFILLLSQVNLSPKSSQTPTHPHTLVQPVPRPKPAKITRKPPGLGTFGSAHGHLDLPLRSPTNPISHRAVARASVPTRFPETAAAAPLSGHSTHSSKPSLATPLPLPRLLSSCIEARNDVKDPPKLELGQGTFGHSPVGGGRIIRDLFGVSVGLSVFPRSILGIVCDYASF</sequence>
<dbReference type="Proteomes" id="UP000233551">
    <property type="component" value="Unassembled WGS sequence"/>
</dbReference>
<proteinExistence type="predicted"/>
<feature type="region of interest" description="Disordered" evidence="1">
    <location>
        <begin position="39"/>
        <end position="61"/>
    </location>
</feature>
<dbReference type="AlphaFoldDB" id="A0A2I0IRI7"/>
<protein>
    <submittedName>
        <fullName evidence="2">Uncharacterized protein</fullName>
    </submittedName>
</protein>
<feature type="region of interest" description="Disordered" evidence="1">
    <location>
        <begin position="120"/>
        <end position="140"/>
    </location>
</feature>